<accession>A0A6P6YB33</accession>
<evidence type="ECO:0000256" key="1">
    <source>
        <dbReference type="ARBA" id="ARBA00007130"/>
    </source>
</evidence>
<dbReference type="Pfam" id="PF07855">
    <property type="entry name" value="ATG101"/>
    <property type="match status" value="1"/>
</dbReference>
<gene>
    <name evidence="5" type="primary">LOC113796417</name>
</gene>
<dbReference type="OMA" id="TMNCRSE"/>
<reference evidence="5" key="1">
    <citation type="submission" date="2025-08" db="UniProtKB">
        <authorList>
            <consortium name="RefSeq"/>
        </authorList>
    </citation>
    <scope>IDENTIFICATION</scope>
    <source>
        <strain evidence="5">Airmid</strain>
    </source>
</reference>
<evidence type="ECO:0000256" key="2">
    <source>
        <dbReference type="ARBA" id="ARBA00018874"/>
    </source>
</evidence>
<dbReference type="OrthoDB" id="10259639at2759"/>
<keyword evidence="4" id="KW-1185">Reference proteome</keyword>
<evidence type="ECO:0000256" key="3">
    <source>
        <dbReference type="ARBA" id="ARBA00023006"/>
    </source>
</evidence>
<dbReference type="GO" id="GO:0000045">
    <property type="term" value="P:autophagosome assembly"/>
    <property type="evidence" value="ECO:0007669"/>
    <property type="project" value="TreeGrafter"/>
</dbReference>
<dbReference type="InterPro" id="IPR012445">
    <property type="entry name" value="ATG101"/>
</dbReference>
<dbReference type="GeneID" id="113796417"/>
<dbReference type="CTD" id="60673"/>
<name>A0A6P6YB33_DERPT</name>
<evidence type="ECO:0000313" key="5">
    <source>
        <dbReference type="RefSeq" id="XP_027202490.1"/>
    </source>
</evidence>
<dbReference type="InParanoid" id="A0A6P6YB33"/>
<protein>
    <recommendedName>
        <fullName evidence="2">Autophagy-related protein 101</fullName>
    </recommendedName>
</protein>
<sequence length="314" mass="35465">MNAHSTSFEFTCLGKRIHEIVSAIFHSVIFNRCFGKFQYNQENSYSIGTLGFEEVVCDFIDFTYIRVASIELTKNVNNQIKRFVDELRALNNQYSNSANIINATNSAASAVNQTTTTGHHRPSSALFNNLDISGENSKHHHHQQHSHQQHHHNKKTQRHSLSSLYSTTTTTSTATGSISLEFLLKSNNRLFVLDTLIWDVWTLKINCLKDGLNESIFNKTSIEDQLFDKISSIVSIVNQPNAFLPTMPSESELDNVFDTSYPDIQPYNFKISYKVGGKDSNDARTSGSSEKGFGQMLGQPGQERLRKLFEKLSL</sequence>
<dbReference type="GO" id="GO:1990316">
    <property type="term" value="C:Atg1/ULK1 kinase complex"/>
    <property type="evidence" value="ECO:0007669"/>
    <property type="project" value="TreeGrafter"/>
</dbReference>
<dbReference type="GO" id="GO:0019901">
    <property type="term" value="F:protein kinase binding"/>
    <property type="evidence" value="ECO:0007669"/>
    <property type="project" value="TreeGrafter"/>
</dbReference>
<keyword evidence="3" id="KW-0072">Autophagy</keyword>
<evidence type="ECO:0000313" key="4">
    <source>
        <dbReference type="Proteomes" id="UP000515146"/>
    </source>
</evidence>
<dbReference type="Proteomes" id="UP000515146">
    <property type="component" value="Unplaced"/>
</dbReference>
<dbReference type="GO" id="GO:0000407">
    <property type="term" value="C:phagophore assembly site"/>
    <property type="evidence" value="ECO:0007669"/>
    <property type="project" value="TreeGrafter"/>
</dbReference>
<dbReference type="PANTHER" id="PTHR13292:SF0">
    <property type="entry name" value="AUTOPHAGY-RELATED PROTEIN 101"/>
    <property type="match status" value="1"/>
</dbReference>
<dbReference type="PANTHER" id="PTHR13292">
    <property type="entry name" value="AUTOPHAGY-RELATED PROTEIN 101"/>
    <property type="match status" value="1"/>
</dbReference>
<proteinExistence type="inferred from homology"/>
<dbReference type="AlphaFoldDB" id="A0A6P6YB33"/>
<dbReference type="FunCoup" id="A0A6P6YB33">
    <property type="interactions" value="124"/>
</dbReference>
<dbReference type="RefSeq" id="XP_027202490.1">
    <property type="nucleotide sequence ID" value="XM_027346689.1"/>
</dbReference>
<comment type="similarity">
    <text evidence="1">Belongs to the ATG101 family.</text>
</comment>
<dbReference type="KEGG" id="dpte:113796417"/>
<organism evidence="4 5">
    <name type="scientific">Dermatophagoides pteronyssinus</name>
    <name type="common">European house dust mite</name>
    <dbReference type="NCBI Taxonomy" id="6956"/>
    <lineage>
        <taxon>Eukaryota</taxon>
        <taxon>Metazoa</taxon>
        <taxon>Ecdysozoa</taxon>
        <taxon>Arthropoda</taxon>
        <taxon>Chelicerata</taxon>
        <taxon>Arachnida</taxon>
        <taxon>Acari</taxon>
        <taxon>Acariformes</taxon>
        <taxon>Sarcoptiformes</taxon>
        <taxon>Astigmata</taxon>
        <taxon>Psoroptidia</taxon>
        <taxon>Analgoidea</taxon>
        <taxon>Pyroglyphidae</taxon>
        <taxon>Dermatophagoidinae</taxon>
        <taxon>Dermatophagoides</taxon>
    </lineage>
</organism>